<dbReference type="EC" id="6.1.1.18" evidence="2"/>
<dbReference type="FunFam" id="1.10.8.1290:FF:000002">
    <property type="entry name" value="Glutamine--tRNA ligase cytoplasmic"/>
    <property type="match status" value="1"/>
</dbReference>
<dbReference type="InterPro" id="IPR049437">
    <property type="entry name" value="tRNA-synt_1c_C2"/>
</dbReference>
<comment type="catalytic activity">
    <reaction evidence="9">
        <text>tRNA(Gln) + L-glutamine + ATP = L-glutaminyl-tRNA(Gln) + AMP + diphosphate</text>
        <dbReference type="Rhea" id="RHEA:20121"/>
        <dbReference type="Rhea" id="RHEA-COMP:9662"/>
        <dbReference type="Rhea" id="RHEA-COMP:9681"/>
        <dbReference type="ChEBI" id="CHEBI:30616"/>
        <dbReference type="ChEBI" id="CHEBI:33019"/>
        <dbReference type="ChEBI" id="CHEBI:58359"/>
        <dbReference type="ChEBI" id="CHEBI:78442"/>
        <dbReference type="ChEBI" id="CHEBI:78521"/>
        <dbReference type="ChEBI" id="CHEBI:456215"/>
        <dbReference type="EC" id="6.1.1.18"/>
    </reaction>
</comment>
<dbReference type="InterPro" id="IPR050132">
    <property type="entry name" value="Gln/Glu-tRNA_Ligase"/>
</dbReference>
<keyword evidence="3 10" id="KW-0436">Ligase</keyword>
<dbReference type="InterPro" id="IPR011035">
    <property type="entry name" value="Ribosomal_bL25/Gln-tRNA_synth"/>
</dbReference>
<dbReference type="NCBIfam" id="TIGR00440">
    <property type="entry name" value="glnS"/>
    <property type="match status" value="1"/>
</dbReference>
<dbReference type="InterPro" id="IPR004514">
    <property type="entry name" value="Gln-tRNA-synth"/>
</dbReference>
<feature type="domain" description="tRNA synthetases class I (E and Q) anti-codon binding" evidence="15">
    <location>
        <begin position="677"/>
        <end position="768"/>
    </location>
</feature>
<evidence type="ECO:0000256" key="4">
    <source>
        <dbReference type="ARBA" id="ARBA00022741"/>
    </source>
</evidence>
<dbReference type="GO" id="GO:0006425">
    <property type="term" value="P:glutaminyl-tRNA aminoacylation"/>
    <property type="evidence" value="ECO:0007669"/>
    <property type="project" value="InterPro"/>
</dbReference>
<dbReference type="CDD" id="cd00807">
    <property type="entry name" value="GlnRS_core"/>
    <property type="match status" value="1"/>
</dbReference>
<dbReference type="Pfam" id="PF04558">
    <property type="entry name" value="tRNA_synt_1c_R1"/>
    <property type="match status" value="1"/>
</dbReference>
<evidence type="ECO:0000259" key="11">
    <source>
        <dbReference type="Pfam" id="PF00749"/>
    </source>
</evidence>
<dbReference type="SUPFAM" id="SSF52374">
    <property type="entry name" value="Nucleotidylyl transferase"/>
    <property type="match status" value="1"/>
</dbReference>
<evidence type="ECO:0000256" key="5">
    <source>
        <dbReference type="ARBA" id="ARBA00022840"/>
    </source>
</evidence>
<dbReference type="PROSITE" id="PS00178">
    <property type="entry name" value="AA_TRNA_LIGASE_I"/>
    <property type="match status" value="1"/>
</dbReference>
<organism evidence="16 17">
    <name type="scientific">Piptocephalis cylindrospora</name>
    <dbReference type="NCBI Taxonomy" id="1907219"/>
    <lineage>
        <taxon>Eukaryota</taxon>
        <taxon>Fungi</taxon>
        <taxon>Fungi incertae sedis</taxon>
        <taxon>Zoopagomycota</taxon>
        <taxon>Zoopagomycotina</taxon>
        <taxon>Zoopagomycetes</taxon>
        <taxon>Zoopagales</taxon>
        <taxon>Piptocephalidaceae</taxon>
        <taxon>Piptocephalis</taxon>
    </lineage>
</organism>
<dbReference type="Gene3D" id="1.10.10.2420">
    <property type="match status" value="1"/>
</dbReference>
<dbReference type="PRINTS" id="PR00987">
    <property type="entry name" value="TRNASYNTHGLU"/>
</dbReference>
<evidence type="ECO:0000256" key="7">
    <source>
        <dbReference type="ARBA" id="ARBA00023146"/>
    </source>
</evidence>
<feature type="domain" description="Glutamyl/glutaminyl-tRNA synthetase class Ib catalytic" evidence="11">
    <location>
        <begin position="252"/>
        <end position="562"/>
    </location>
</feature>
<dbReference type="Pfam" id="PF00749">
    <property type="entry name" value="tRNA-synt_1c"/>
    <property type="match status" value="1"/>
</dbReference>
<evidence type="ECO:0000256" key="9">
    <source>
        <dbReference type="ARBA" id="ARBA00048270"/>
    </source>
</evidence>
<evidence type="ECO:0000256" key="1">
    <source>
        <dbReference type="ARBA" id="ARBA00005594"/>
    </source>
</evidence>
<feature type="domain" description="Glutaminyl-tRNA synthetase class Ib non-specific RNA-binding" evidence="14">
    <location>
        <begin position="6"/>
        <end position="169"/>
    </location>
</feature>
<evidence type="ECO:0000259" key="15">
    <source>
        <dbReference type="Pfam" id="PF20974"/>
    </source>
</evidence>
<evidence type="ECO:0000256" key="8">
    <source>
        <dbReference type="ARBA" id="ARBA00030466"/>
    </source>
</evidence>
<evidence type="ECO:0000313" key="16">
    <source>
        <dbReference type="EMBL" id="RKP15386.1"/>
    </source>
</evidence>
<dbReference type="EMBL" id="KZ987736">
    <property type="protein sequence ID" value="RKP15386.1"/>
    <property type="molecule type" value="Genomic_DNA"/>
</dbReference>
<dbReference type="FunFam" id="2.40.240.10:FF:000007">
    <property type="entry name" value="Glutamine--tRNA ligase"/>
    <property type="match status" value="1"/>
</dbReference>
<name>A0A4P9Y899_9FUNG</name>
<dbReference type="InterPro" id="IPR001412">
    <property type="entry name" value="aa-tRNA-synth_I_CS"/>
</dbReference>
<dbReference type="InterPro" id="IPR020059">
    <property type="entry name" value="Glu/Gln-tRNA-synth_Ib_codon-bd"/>
</dbReference>
<dbReference type="FunFam" id="3.40.50.620:FF:000037">
    <property type="entry name" value="Glutamine--tRNA ligase cytoplasmic"/>
    <property type="match status" value="1"/>
</dbReference>
<keyword evidence="7 10" id="KW-0030">Aminoacyl-tRNA synthetase</keyword>
<feature type="domain" description="Glutaminyl-tRNA synthetase class Ib non-specific RNA-binding" evidence="13">
    <location>
        <begin position="173"/>
        <end position="245"/>
    </location>
</feature>
<proteinExistence type="inferred from homology"/>
<dbReference type="InterPro" id="IPR014729">
    <property type="entry name" value="Rossmann-like_a/b/a_fold"/>
</dbReference>
<dbReference type="GO" id="GO:0004819">
    <property type="term" value="F:glutamine-tRNA ligase activity"/>
    <property type="evidence" value="ECO:0007669"/>
    <property type="project" value="UniProtKB-EC"/>
</dbReference>
<dbReference type="InterPro" id="IPR020058">
    <property type="entry name" value="Glu/Gln-tRNA-synth_Ib_cat-dom"/>
</dbReference>
<protein>
    <recommendedName>
        <fullName evidence="2">glutamine--tRNA ligase</fullName>
        <ecNumber evidence="2">6.1.1.18</ecNumber>
    </recommendedName>
    <alternativeName>
        <fullName evidence="8">Glutaminyl-tRNA synthetase</fullName>
    </alternativeName>
</protein>
<dbReference type="SUPFAM" id="SSF50715">
    <property type="entry name" value="Ribosomal protein L25-like"/>
    <property type="match status" value="1"/>
</dbReference>
<dbReference type="InterPro" id="IPR000924">
    <property type="entry name" value="Glu/Gln-tRNA-synth"/>
</dbReference>
<evidence type="ECO:0000256" key="10">
    <source>
        <dbReference type="RuleBase" id="RU363037"/>
    </source>
</evidence>
<keyword evidence="6 10" id="KW-0648">Protein biosynthesis</keyword>
<dbReference type="Pfam" id="PF03950">
    <property type="entry name" value="tRNA-synt_1c_C"/>
    <property type="match status" value="1"/>
</dbReference>
<evidence type="ECO:0000256" key="3">
    <source>
        <dbReference type="ARBA" id="ARBA00022598"/>
    </source>
</evidence>
<accession>A0A4P9Y899</accession>
<dbReference type="Gene3D" id="1.10.8.1290">
    <property type="entry name" value="Glutaminyl-tRNA synthetase, non-specific RNA binding region part 1, domain 1"/>
    <property type="match status" value="1"/>
</dbReference>
<dbReference type="Pfam" id="PF04557">
    <property type="entry name" value="tRNA_synt_1c_R2"/>
    <property type="match status" value="1"/>
</dbReference>
<evidence type="ECO:0000256" key="2">
    <source>
        <dbReference type="ARBA" id="ARBA00012836"/>
    </source>
</evidence>
<evidence type="ECO:0000259" key="13">
    <source>
        <dbReference type="Pfam" id="PF04557"/>
    </source>
</evidence>
<evidence type="ECO:0000256" key="6">
    <source>
        <dbReference type="ARBA" id="ARBA00022917"/>
    </source>
</evidence>
<dbReference type="GO" id="GO:0005829">
    <property type="term" value="C:cytosol"/>
    <property type="evidence" value="ECO:0007669"/>
    <property type="project" value="TreeGrafter"/>
</dbReference>
<keyword evidence="5 10" id="KW-0067">ATP-binding</keyword>
<dbReference type="PANTHER" id="PTHR43097">
    <property type="entry name" value="GLUTAMINE-TRNA LIGASE"/>
    <property type="match status" value="1"/>
</dbReference>
<reference evidence="17" key="1">
    <citation type="journal article" date="2018" name="Nat. Microbiol.">
        <title>Leveraging single-cell genomics to expand the fungal tree of life.</title>
        <authorList>
            <person name="Ahrendt S.R."/>
            <person name="Quandt C.A."/>
            <person name="Ciobanu D."/>
            <person name="Clum A."/>
            <person name="Salamov A."/>
            <person name="Andreopoulos B."/>
            <person name="Cheng J.F."/>
            <person name="Woyke T."/>
            <person name="Pelin A."/>
            <person name="Henrissat B."/>
            <person name="Reynolds N.K."/>
            <person name="Benny G.L."/>
            <person name="Smith M.E."/>
            <person name="James T.Y."/>
            <person name="Grigoriev I.V."/>
        </authorList>
    </citation>
    <scope>NUCLEOTIDE SEQUENCE [LARGE SCALE GENOMIC DNA]</scope>
</reference>
<dbReference type="InterPro" id="IPR042559">
    <property type="entry name" value="Gln-tRNA-synth_Ib_RNA-bd_N_2"/>
</dbReference>
<dbReference type="OrthoDB" id="10250478at2759"/>
<keyword evidence="17" id="KW-1185">Reference proteome</keyword>
<dbReference type="Gene3D" id="2.40.240.10">
    <property type="entry name" value="Ribosomal Protein L25, Chain P"/>
    <property type="match status" value="2"/>
</dbReference>
<evidence type="ECO:0000259" key="14">
    <source>
        <dbReference type="Pfam" id="PF04558"/>
    </source>
</evidence>
<evidence type="ECO:0000313" key="17">
    <source>
        <dbReference type="Proteomes" id="UP000267251"/>
    </source>
</evidence>
<feature type="domain" description="Glutamyl/glutaminyl-tRNA synthetase class Ib anti-codon binding" evidence="12">
    <location>
        <begin position="565"/>
        <end position="666"/>
    </location>
</feature>
<dbReference type="AlphaFoldDB" id="A0A4P9Y899"/>
<keyword evidence="4 10" id="KW-0547">Nucleotide-binding</keyword>
<sequence length="791" mass="88726">MSDIDRVIERLRGIGLTDQRAKETSKNAKVVANVDRTLVAAGIAENEGCSKTVGALLYHLATTGPKDLLANPDHLSIVAHAITDGRLLTNDQVTAAAQYVAEQSAGADISEEAMNRASGVGIKVTKEEIANAIEKLIDERRQVLLEERYRKVGPLLSTVRSDEHIRWAPVPEVKTELDRQILALLGPKDERDTGKVKVKKAKEPKVTKEAKEPAAPVNIFTEGELAKLHKPGGNPQIKPSLMEEHLKATGGKVVTRFPPEPNGFLHIGHAKAINVNFGYAKTHDGICYLRYDDTNPEAEEEAYFTSILEAVRWLGFTPFRVTYSSDYFPQLYDMAVQLIRRGKAYVCHCTGEDISQQRGGESRRGPRYACPHRDRPVEENEREFGRMRTGDYKENEAILRMRQDIEDGNPQMWDLVAYRVLRTPHHRTGDTWCIYPTYDFTHCLVDSLENISHSLCTTEFILSRQSYYWLCDALEVYKPVQFEYGRLNVSSTILSKRKLAQLVREGLVDGWDDPRIYTLPAVRRRGVPPEAVNAFVREVGVTTSVSTIDVGRLDQHVRAALNDTAPRLMAVMEPLSLRITNLPEGHAQEIHVPNHPGKPEMGSHVLPFTRDLLVDRSDYRDEDAPGYYRFAPGKTVGLLHLPHPVTVTGVERDEGGRVIRLLATYETEVTKRPKAFVQWVSDGVDGVDVVRASEVRIYGPLFHHSNPNDRTEVPGGFLSDVRTDSLTRIQGAVLERGFLPLLTQWAKGDKGPEELRVQLVRIGYFCLDRDTKEGSVVMNRIVSLKEDAGKK</sequence>
<dbReference type="FunFam" id="1.10.10.2420:FF:000001">
    <property type="entry name" value="Glutamine--tRNA ligase cytoplasmic"/>
    <property type="match status" value="1"/>
</dbReference>
<dbReference type="GO" id="GO:0005524">
    <property type="term" value="F:ATP binding"/>
    <property type="evidence" value="ECO:0007669"/>
    <property type="project" value="UniProtKB-KW"/>
</dbReference>
<dbReference type="Gene3D" id="3.40.50.620">
    <property type="entry name" value="HUPs"/>
    <property type="match status" value="1"/>
</dbReference>
<dbReference type="Proteomes" id="UP000267251">
    <property type="component" value="Unassembled WGS sequence"/>
</dbReference>
<evidence type="ECO:0000259" key="12">
    <source>
        <dbReference type="Pfam" id="PF03950"/>
    </source>
</evidence>
<comment type="similarity">
    <text evidence="1 10">Belongs to the class-I aminoacyl-tRNA synthetase family.</text>
</comment>
<dbReference type="InterPro" id="IPR020056">
    <property type="entry name" value="Rbsml_bL25/Gln-tRNA_synth_N"/>
</dbReference>
<dbReference type="PANTHER" id="PTHR43097:SF4">
    <property type="entry name" value="GLUTAMINE--TRNA LIGASE"/>
    <property type="match status" value="1"/>
</dbReference>
<dbReference type="InterPro" id="IPR042558">
    <property type="entry name" value="Gln-tRNA-synth_Ib_RNA-bd_N_1"/>
</dbReference>
<dbReference type="Pfam" id="PF20974">
    <property type="entry name" value="tRNA-synt_1c_C2"/>
    <property type="match status" value="1"/>
</dbReference>
<gene>
    <name evidence="16" type="ORF">BJ684DRAFT_18288</name>
</gene>
<dbReference type="InterPro" id="IPR007639">
    <property type="entry name" value="Gln-tRNA-synth_Ib_RNA-bd_N"/>
</dbReference>
<dbReference type="InterPro" id="IPR007638">
    <property type="entry name" value="Gln-tRNA-synth_Ib_RNA-bd_2"/>
</dbReference>